<dbReference type="GO" id="GO:0003677">
    <property type="term" value="F:DNA binding"/>
    <property type="evidence" value="ECO:0007669"/>
    <property type="project" value="UniProtKB-KW"/>
</dbReference>
<dbReference type="SUPFAM" id="SSF57701">
    <property type="entry name" value="Zn2/Cys6 DNA-binding domain"/>
    <property type="match status" value="1"/>
</dbReference>
<dbReference type="PROSITE" id="PS00463">
    <property type="entry name" value="ZN2_CY6_FUNGAL_1"/>
    <property type="match status" value="1"/>
</dbReference>
<dbReference type="EMBL" id="JAJTJA010000016">
    <property type="protein sequence ID" value="KAH8689003.1"/>
    <property type="molecule type" value="Genomic_DNA"/>
</dbReference>
<comment type="caution">
    <text evidence="6">The sequence shown here is derived from an EMBL/GenBank/DDBJ whole genome shotgun (WGS) entry which is preliminary data.</text>
</comment>
<dbReference type="Pfam" id="PF00172">
    <property type="entry name" value="Zn_clus"/>
    <property type="match status" value="1"/>
</dbReference>
<evidence type="ECO:0000256" key="1">
    <source>
        <dbReference type="ARBA" id="ARBA00023015"/>
    </source>
</evidence>
<dbReference type="AlphaFoldDB" id="A0AAD4KI57"/>
<feature type="domain" description="Zn(2)-C6 fungal-type" evidence="5">
    <location>
        <begin position="10"/>
        <end position="38"/>
    </location>
</feature>
<dbReference type="GO" id="GO:0000981">
    <property type="term" value="F:DNA-binding transcription factor activity, RNA polymerase II-specific"/>
    <property type="evidence" value="ECO:0007669"/>
    <property type="project" value="InterPro"/>
</dbReference>
<keyword evidence="1" id="KW-0805">Transcription regulation</keyword>
<evidence type="ECO:0000256" key="3">
    <source>
        <dbReference type="ARBA" id="ARBA00023163"/>
    </source>
</evidence>
<keyword evidence="3" id="KW-0804">Transcription</keyword>
<dbReference type="Pfam" id="PF11951">
    <property type="entry name" value="Fungal_trans_2"/>
    <property type="match status" value="1"/>
</dbReference>
<dbReference type="InterPro" id="IPR021858">
    <property type="entry name" value="Fun_TF"/>
</dbReference>
<keyword evidence="7" id="KW-1185">Reference proteome</keyword>
<reference evidence="6" key="1">
    <citation type="submission" date="2021-12" db="EMBL/GenBank/DDBJ databases">
        <title>Convergent genome expansion in fungi linked to evolution of root-endophyte symbiosis.</title>
        <authorList>
            <consortium name="DOE Joint Genome Institute"/>
            <person name="Ke Y.-H."/>
            <person name="Bonito G."/>
            <person name="Liao H.-L."/>
            <person name="Looney B."/>
            <person name="Rojas-Flechas A."/>
            <person name="Nash J."/>
            <person name="Hameed K."/>
            <person name="Schadt C."/>
            <person name="Martin F."/>
            <person name="Crous P.W."/>
            <person name="Miettinen O."/>
            <person name="Magnuson J.K."/>
            <person name="Labbe J."/>
            <person name="Jacobson D."/>
            <person name="Doktycz M.J."/>
            <person name="Veneault-Fourrey C."/>
            <person name="Kuo A."/>
            <person name="Mondo S."/>
            <person name="Calhoun S."/>
            <person name="Riley R."/>
            <person name="Ohm R."/>
            <person name="LaButti K."/>
            <person name="Andreopoulos B."/>
            <person name="Pangilinan J."/>
            <person name="Nolan M."/>
            <person name="Tritt A."/>
            <person name="Clum A."/>
            <person name="Lipzen A."/>
            <person name="Daum C."/>
            <person name="Barry K."/>
            <person name="Grigoriev I.V."/>
            <person name="Vilgalys R."/>
        </authorList>
    </citation>
    <scope>NUCLEOTIDE SEQUENCE</scope>
    <source>
        <strain evidence="6">PMI_201</strain>
    </source>
</reference>
<dbReference type="PROSITE" id="PS50048">
    <property type="entry name" value="ZN2_CY6_FUNGAL_2"/>
    <property type="match status" value="1"/>
</dbReference>
<accession>A0AAD4KI57</accession>
<evidence type="ECO:0000256" key="2">
    <source>
        <dbReference type="ARBA" id="ARBA00023125"/>
    </source>
</evidence>
<dbReference type="GeneID" id="70252854"/>
<name>A0AAD4KI57_9EURO</name>
<dbReference type="InterPro" id="IPR053175">
    <property type="entry name" value="DHMBA_Reg_Transcription_Factor"/>
</dbReference>
<dbReference type="GO" id="GO:0008270">
    <property type="term" value="F:zinc ion binding"/>
    <property type="evidence" value="ECO:0007669"/>
    <property type="project" value="InterPro"/>
</dbReference>
<dbReference type="RefSeq" id="XP_046065429.1">
    <property type="nucleotide sequence ID" value="XM_046222568.1"/>
</dbReference>
<keyword evidence="4" id="KW-0539">Nucleus</keyword>
<dbReference type="InterPro" id="IPR036864">
    <property type="entry name" value="Zn2-C6_fun-type_DNA-bd_sf"/>
</dbReference>
<dbReference type="Proteomes" id="UP001201262">
    <property type="component" value="Unassembled WGS sequence"/>
</dbReference>
<organism evidence="6 7">
    <name type="scientific">Talaromyces proteolyticus</name>
    <dbReference type="NCBI Taxonomy" id="1131652"/>
    <lineage>
        <taxon>Eukaryota</taxon>
        <taxon>Fungi</taxon>
        <taxon>Dikarya</taxon>
        <taxon>Ascomycota</taxon>
        <taxon>Pezizomycotina</taxon>
        <taxon>Eurotiomycetes</taxon>
        <taxon>Eurotiomycetidae</taxon>
        <taxon>Eurotiales</taxon>
        <taxon>Trichocomaceae</taxon>
        <taxon>Talaromyces</taxon>
        <taxon>Talaromyces sect. Bacilispori</taxon>
    </lineage>
</organism>
<proteinExistence type="predicted"/>
<dbReference type="Gene3D" id="4.10.240.10">
    <property type="entry name" value="Zn(2)-C6 fungal-type DNA-binding domain"/>
    <property type="match status" value="1"/>
</dbReference>
<sequence>MVLPGGRSRGCYLCRQRKIKCDETRPACHQCSDYGRKCPGYADTYTFTFRVQKPQPRKTKTTTTKPATVDAVVPLAKTAKSPIPPRHSNLSTRQISPSWQDQALCFFVNQYRISAGSDGAAGFLDFLPGLMRSPKEDDSLNFALGAVSNLVLYNRIGVKSLYVDARKSYGAALASINTALGSSQEASSDRIFAAVLLLSLFIDVAGERDGVINQHTSGIYHLMTLRGRRNLSDTCSSSLFSWAICHAMTHFLMTGDYQCAGLADLLVIADDSTHWHRAVRVSGKISIFMTMTNQPLEAAGISQSQATNSSAPGISAMGNFQIQLIFQFAADIINEIGQWYRTLPSSWKYPTSERPPSGCNIDEDIFEIHPRGLWAPGYVAIFYCAEIYFYMRLISCLGLIAHSPMLWATGHNSARHELIQKMDFFPKRIGYLLSRLCVLIELILGDIRNAGNDNPDVLVSGQAGGAYMLLGPLWLMSHCPFATEEQVNICHKALGHIGDKLGFGTAKNLIEPASQPSDC</sequence>
<evidence type="ECO:0000256" key="4">
    <source>
        <dbReference type="ARBA" id="ARBA00023242"/>
    </source>
</evidence>
<dbReference type="InterPro" id="IPR001138">
    <property type="entry name" value="Zn2Cys6_DnaBD"/>
</dbReference>
<dbReference type="PANTHER" id="PTHR38791:SF12">
    <property type="entry name" value="TRANSCRIPTION FACTOR DOMAIN-CONTAINING PROTEIN-RELATED"/>
    <property type="match status" value="1"/>
</dbReference>
<dbReference type="PANTHER" id="PTHR38791">
    <property type="entry name" value="ZN(II)2CYS6 TRANSCRIPTION FACTOR (EUROFUNG)-RELATED-RELATED"/>
    <property type="match status" value="1"/>
</dbReference>
<gene>
    <name evidence="6" type="ORF">BGW36DRAFT_76089</name>
</gene>
<evidence type="ECO:0000313" key="6">
    <source>
        <dbReference type="EMBL" id="KAH8689003.1"/>
    </source>
</evidence>
<protein>
    <recommendedName>
        <fullName evidence="5">Zn(2)-C6 fungal-type domain-containing protein</fullName>
    </recommendedName>
</protein>
<keyword evidence="2" id="KW-0238">DNA-binding</keyword>
<evidence type="ECO:0000313" key="7">
    <source>
        <dbReference type="Proteomes" id="UP001201262"/>
    </source>
</evidence>
<dbReference type="CDD" id="cd00067">
    <property type="entry name" value="GAL4"/>
    <property type="match status" value="1"/>
</dbReference>
<evidence type="ECO:0000259" key="5">
    <source>
        <dbReference type="PROSITE" id="PS50048"/>
    </source>
</evidence>
<dbReference type="SMART" id="SM00066">
    <property type="entry name" value="GAL4"/>
    <property type="match status" value="1"/>
</dbReference>